<dbReference type="SMART" id="SM00255">
    <property type="entry name" value="TIR"/>
    <property type="match status" value="1"/>
</dbReference>
<evidence type="ECO:0000256" key="12">
    <source>
        <dbReference type="ARBA" id="ARBA00023170"/>
    </source>
</evidence>
<feature type="disulfide bond" evidence="16">
    <location>
        <begin position="459"/>
        <end position="482"/>
    </location>
</feature>
<dbReference type="GO" id="GO:0045087">
    <property type="term" value="P:innate immune response"/>
    <property type="evidence" value="ECO:0007669"/>
    <property type="project" value="UniProtKB-UniRule"/>
</dbReference>
<feature type="transmembrane region" description="Helical" evidence="18">
    <location>
        <begin position="622"/>
        <end position="645"/>
    </location>
</feature>
<evidence type="ECO:0000256" key="11">
    <source>
        <dbReference type="ARBA" id="ARBA00023136"/>
    </source>
</evidence>
<dbReference type="InterPro" id="IPR035897">
    <property type="entry name" value="Toll_tir_struct_dom_sf"/>
</dbReference>
<dbReference type="AlphaFoldDB" id="A0A6P8FU24"/>
<dbReference type="GO" id="GO:0006954">
    <property type="term" value="P:inflammatory response"/>
    <property type="evidence" value="ECO:0007669"/>
    <property type="project" value="UniProtKB-UniRule"/>
</dbReference>
<dbReference type="Gene3D" id="3.80.10.10">
    <property type="entry name" value="Ribonuclease Inhibitor"/>
    <property type="match status" value="1"/>
</dbReference>
<evidence type="ECO:0000256" key="15">
    <source>
        <dbReference type="PIRNR" id="PIRNR037595"/>
    </source>
</evidence>
<dbReference type="FunFam" id="3.80.10.10:FF:000046">
    <property type="entry name" value="Toll-like receptor 2"/>
    <property type="match status" value="1"/>
</dbReference>
<sequence>MLTMSYCIGENGIIMLGFTLTVAAIVTSVLNVHAYISIQQTELKHLCSVSDDQRRADCRGQHLDRVPKENLPVPLEEVDLSYNSLQRIHSTDFSHLPHLRVLNLEYNNISAIDNDAFTFNSLLEDLNIFNNSLAVVPNKALTNLTRLRNLEMSNNFFGEVALGDVFSTFSGLQELSVGGPFVRELKKSNLLALKNISLFKFAFKSGSSLLKYEPGSLECLKTNNMWLDIAMDNIPNVLNAMLNDLASKSFYALRFRNLFEFLYYTGENDIFQGLRHIRAQQLIFHRGKFNENLLRMALINIQQSPIKALGLFFIDFARSPTFVDSGAGSSVTNLALDRLVLSDISNPDILRFDWRFTWFNKIRRLSIWNINFNTVPCDAWLEMGAMEVLDVSNNQLKDHYLINRRCDYAGTMPVLHTFNVSFNQLTRLSDFASFAGEFKRLQVLDVSHNQLQTVDASECNWKQNISKLIAHHNALVVTSLRCLPTTVLYLDLSFCNLDQLDTNYFLKAINLRELLLSGNKIKFIPFGWKSPNLQSLSLDGNSFGLISMNSFKDMPSLSTLRAGNNPYHCICDLHTFIQKTTSDRRVNITDWPGNYKCYYPEHLVNTMMADFFPGRVACDTRLVILISVITTAFVVFSIVLMCYFFNVPWYTKATFQIIRAKYRANKEGTRPEQDYDYHAFISYSHSDAEWVRNQLLPCLESSRPPYRVCIHERDFTPGKWIIDNIIENIENSLKVIVVLSQHFVDSEWCNYELYFAQQRAIGKTFSDVILVVKEPIDPNSLPSKYCKLKKMLSTKTYLEWPQQPKQQVFFWAQLKSVLGRPSPTQHRPDSRHGTPTGSVVSVTELAQLE</sequence>
<evidence type="ECO:0000256" key="4">
    <source>
        <dbReference type="ARBA" id="ARBA00022614"/>
    </source>
</evidence>
<dbReference type="PROSITE" id="PS50104">
    <property type="entry name" value="TIR"/>
    <property type="match status" value="1"/>
</dbReference>
<evidence type="ECO:0000256" key="7">
    <source>
        <dbReference type="ARBA" id="ARBA00022737"/>
    </source>
</evidence>
<keyword evidence="4" id="KW-0433">Leucine-rich repeat</keyword>
<evidence type="ECO:0000256" key="1">
    <source>
        <dbReference type="ARBA" id="ARBA00004479"/>
    </source>
</evidence>
<evidence type="ECO:0000256" key="18">
    <source>
        <dbReference type="SAM" id="Phobius"/>
    </source>
</evidence>
<keyword evidence="10" id="KW-0520">NAD</keyword>
<dbReference type="GO" id="GO:0002224">
    <property type="term" value="P:toll-like receptor signaling pathway"/>
    <property type="evidence" value="ECO:0007669"/>
    <property type="project" value="InterPro"/>
</dbReference>
<evidence type="ECO:0000256" key="17">
    <source>
        <dbReference type="SAM" id="MobiDB-lite"/>
    </source>
</evidence>
<feature type="disulfide bond" evidence="16">
    <location>
        <begin position="377"/>
        <end position="406"/>
    </location>
</feature>
<keyword evidence="9 18" id="KW-1133">Transmembrane helix</keyword>
<keyword evidence="11 18" id="KW-0472">Membrane</keyword>
<dbReference type="PANTHER" id="PTHR24365">
    <property type="entry name" value="TOLL-LIKE RECEPTOR"/>
    <property type="match status" value="1"/>
</dbReference>
<keyword evidence="8 15" id="KW-0391">Immunity</keyword>
<dbReference type="CTD" id="403133"/>
<dbReference type="PIRSF" id="PIRSF037595">
    <property type="entry name" value="Toll-like_receptor"/>
    <property type="match status" value="1"/>
</dbReference>
<keyword evidence="13" id="KW-0325">Glycoprotein</keyword>
<keyword evidence="6" id="KW-0732">Signal</keyword>
<dbReference type="SMART" id="SM00369">
    <property type="entry name" value="LRR_TYP"/>
    <property type="match status" value="7"/>
</dbReference>
<evidence type="ECO:0000256" key="16">
    <source>
        <dbReference type="PIRSR" id="PIRSR037595-2"/>
    </source>
</evidence>
<keyword evidence="20" id="KW-1185">Reference proteome</keyword>
<evidence type="ECO:0000256" key="10">
    <source>
        <dbReference type="ARBA" id="ARBA00023027"/>
    </source>
</evidence>
<dbReference type="GO" id="GO:0004888">
    <property type="term" value="F:transmembrane signaling receptor activity"/>
    <property type="evidence" value="ECO:0007669"/>
    <property type="project" value="InterPro"/>
</dbReference>
<evidence type="ECO:0000256" key="9">
    <source>
        <dbReference type="ARBA" id="ARBA00022989"/>
    </source>
</evidence>
<comment type="subcellular location">
    <subcellularLocation>
        <location evidence="1">Membrane</location>
        <topology evidence="1">Single-pass type I membrane protein</topology>
    </subcellularLocation>
</comment>
<dbReference type="InterPro" id="IPR001611">
    <property type="entry name" value="Leu-rich_rpt"/>
</dbReference>
<evidence type="ECO:0000256" key="14">
    <source>
        <dbReference type="ARBA" id="ARBA00023198"/>
    </source>
</evidence>
<dbReference type="FunFam" id="3.40.50.10140:FF:000001">
    <property type="entry name" value="Toll-like receptor 2"/>
    <property type="match status" value="1"/>
</dbReference>
<dbReference type="SUPFAM" id="SSF52200">
    <property type="entry name" value="Toll/Interleukin receptor TIR domain"/>
    <property type="match status" value="1"/>
</dbReference>
<keyword evidence="16" id="KW-1015">Disulfide bond</keyword>
<keyword evidence="3 15" id="KW-0399">Innate immunity</keyword>
<dbReference type="OrthoDB" id="1081807at2759"/>
<evidence type="ECO:0000256" key="8">
    <source>
        <dbReference type="ARBA" id="ARBA00022859"/>
    </source>
</evidence>
<keyword evidence="12 15" id="KW-0675">Receptor</keyword>
<keyword evidence="7" id="KW-0677">Repeat</keyword>
<dbReference type="Gene3D" id="3.40.50.10140">
    <property type="entry name" value="Toll/interleukin-1 receptor homology (TIR) domain"/>
    <property type="match status" value="1"/>
</dbReference>
<dbReference type="PROSITE" id="PS51450">
    <property type="entry name" value="LRR"/>
    <property type="match status" value="2"/>
</dbReference>
<dbReference type="GO" id="GO:0005886">
    <property type="term" value="C:plasma membrane"/>
    <property type="evidence" value="ECO:0007669"/>
    <property type="project" value="TreeGrafter"/>
</dbReference>
<dbReference type="PRINTS" id="PR01537">
    <property type="entry name" value="INTRLKN1R1F"/>
</dbReference>
<evidence type="ECO:0000259" key="19">
    <source>
        <dbReference type="PROSITE" id="PS50104"/>
    </source>
</evidence>
<dbReference type="RefSeq" id="XP_031431498.1">
    <property type="nucleotide sequence ID" value="XM_031575638.2"/>
</dbReference>
<organism evidence="20 21">
    <name type="scientific">Clupea harengus</name>
    <name type="common">Atlantic herring</name>
    <dbReference type="NCBI Taxonomy" id="7950"/>
    <lineage>
        <taxon>Eukaryota</taxon>
        <taxon>Metazoa</taxon>
        <taxon>Chordata</taxon>
        <taxon>Craniata</taxon>
        <taxon>Vertebrata</taxon>
        <taxon>Euteleostomi</taxon>
        <taxon>Actinopterygii</taxon>
        <taxon>Neopterygii</taxon>
        <taxon>Teleostei</taxon>
        <taxon>Clupei</taxon>
        <taxon>Clupeiformes</taxon>
        <taxon>Clupeoidei</taxon>
        <taxon>Clupeidae</taxon>
        <taxon>Clupea</taxon>
    </lineage>
</organism>
<reference evidence="21" key="1">
    <citation type="submission" date="2025-08" db="UniProtKB">
        <authorList>
            <consortium name="RefSeq"/>
        </authorList>
    </citation>
    <scope>IDENTIFICATION</scope>
</reference>
<evidence type="ECO:0000256" key="5">
    <source>
        <dbReference type="ARBA" id="ARBA00022692"/>
    </source>
</evidence>
<dbReference type="Pfam" id="PF13855">
    <property type="entry name" value="LRR_8"/>
    <property type="match status" value="2"/>
</dbReference>
<dbReference type="InterPro" id="IPR000157">
    <property type="entry name" value="TIR_dom"/>
</dbReference>
<evidence type="ECO:0000313" key="20">
    <source>
        <dbReference type="Proteomes" id="UP000515152"/>
    </source>
</evidence>
<dbReference type="InterPro" id="IPR017241">
    <property type="entry name" value="Toll-like_receptor"/>
</dbReference>
<evidence type="ECO:0000256" key="13">
    <source>
        <dbReference type="ARBA" id="ARBA00023180"/>
    </source>
</evidence>
<dbReference type="Proteomes" id="UP000515152">
    <property type="component" value="Chromosome 11"/>
</dbReference>
<keyword evidence="14 15" id="KW-0395">Inflammatory response</keyword>
<name>A0A6P8FU24_CLUHA</name>
<keyword evidence="5 18" id="KW-0812">Transmembrane</keyword>
<gene>
    <name evidence="21" type="primary">tlr18</name>
</gene>
<evidence type="ECO:0000313" key="21">
    <source>
        <dbReference type="RefSeq" id="XP_031431498.1"/>
    </source>
</evidence>
<accession>A0A6P8FU24</accession>
<dbReference type="SUPFAM" id="SSF52058">
    <property type="entry name" value="L domain-like"/>
    <property type="match status" value="2"/>
</dbReference>
<dbReference type="Pfam" id="PF01582">
    <property type="entry name" value="TIR"/>
    <property type="match status" value="1"/>
</dbReference>
<comment type="similarity">
    <text evidence="2 15">Belongs to the Toll-like receptor family.</text>
</comment>
<feature type="transmembrane region" description="Helical" evidence="18">
    <location>
        <begin position="12"/>
        <end position="36"/>
    </location>
</feature>
<feature type="region of interest" description="Disordered" evidence="17">
    <location>
        <begin position="820"/>
        <end position="840"/>
    </location>
</feature>
<dbReference type="InterPro" id="IPR032675">
    <property type="entry name" value="LRR_dom_sf"/>
</dbReference>
<dbReference type="GeneID" id="105891725"/>
<evidence type="ECO:0000256" key="3">
    <source>
        <dbReference type="ARBA" id="ARBA00022588"/>
    </source>
</evidence>
<dbReference type="PANTHER" id="PTHR24365:SF26">
    <property type="entry name" value="TOLL-LIKE RECEPTOR 18"/>
    <property type="match status" value="1"/>
</dbReference>
<evidence type="ECO:0000256" key="6">
    <source>
        <dbReference type="ARBA" id="ARBA00022729"/>
    </source>
</evidence>
<protein>
    <submittedName>
        <fullName evidence="21">Toll-like receptor 18 isoform X1</fullName>
    </submittedName>
</protein>
<feature type="domain" description="TIR" evidence="19">
    <location>
        <begin position="675"/>
        <end position="818"/>
    </location>
</feature>
<proteinExistence type="inferred from homology"/>
<dbReference type="InterPro" id="IPR003591">
    <property type="entry name" value="Leu-rich_rpt_typical-subtyp"/>
</dbReference>
<evidence type="ECO:0000256" key="2">
    <source>
        <dbReference type="ARBA" id="ARBA00009634"/>
    </source>
</evidence>